<evidence type="ECO:0000313" key="11">
    <source>
        <dbReference type="Proteomes" id="UP000194139"/>
    </source>
</evidence>
<proteinExistence type="predicted"/>
<name>A0A1W6Z067_9BORD</name>
<dbReference type="EMBL" id="CP021109">
    <property type="protein sequence ID" value="ARP86755.1"/>
    <property type="molecule type" value="Genomic_DNA"/>
</dbReference>
<evidence type="ECO:0000256" key="2">
    <source>
        <dbReference type="ARBA" id="ARBA00022490"/>
    </source>
</evidence>
<dbReference type="GO" id="GO:0000160">
    <property type="term" value="P:phosphorelay signal transduction system"/>
    <property type="evidence" value="ECO:0007669"/>
    <property type="project" value="UniProtKB-KW"/>
</dbReference>
<evidence type="ECO:0000259" key="9">
    <source>
        <dbReference type="PROSITE" id="PS51755"/>
    </source>
</evidence>
<keyword evidence="5" id="KW-0805">Transcription regulation</keyword>
<dbReference type="PROSITE" id="PS51755">
    <property type="entry name" value="OMPR_PHOB"/>
    <property type="match status" value="1"/>
</dbReference>
<evidence type="ECO:0000313" key="10">
    <source>
        <dbReference type="EMBL" id="ARP86755.1"/>
    </source>
</evidence>
<evidence type="ECO:0000256" key="8">
    <source>
        <dbReference type="PROSITE-ProRule" id="PRU01091"/>
    </source>
</evidence>
<evidence type="ECO:0000256" key="3">
    <source>
        <dbReference type="ARBA" id="ARBA00022553"/>
    </source>
</evidence>
<dbReference type="CDD" id="cd00383">
    <property type="entry name" value="trans_reg_C"/>
    <property type="match status" value="1"/>
</dbReference>
<evidence type="ECO:0000256" key="4">
    <source>
        <dbReference type="ARBA" id="ARBA00023012"/>
    </source>
</evidence>
<keyword evidence="6 8" id="KW-0238">DNA-binding</keyword>
<dbReference type="InterPro" id="IPR001867">
    <property type="entry name" value="OmpR/PhoB-type_DNA-bd"/>
</dbReference>
<organism evidence="10 11">
    <name type="scientific">Bordetella genomosp. 9</name>
    <dbReference type="NCBI Taxonomy" id="1416803"/>
    <lineage>
        <taxon>Bacteria</taxon>
        <taxon>Pseudomonadati</taxon>
        <taxon>Pseudomonadota</taxon>
        <taxon>Betaproteobacteria</taxon>
        <taxon>Burkholderiales</taxon>
        <taxon>Alcaligenaceae</taxon>
        <taxon>Bordetella</taxon>
    </lineage>
</organism>
<gene>
    <name evidence="10" type="ORF">CAL13_11460</name>
</gene>
<evidence type="ECO:0000256" key="7">
    <source>
        <dbReference type="ARBA" id="ARBA00023163"/>
    </source>
</evidence>
<accession>A0A1W6Z067</accession>
<evidence type="ECO:0000256" key="6">
    <source>
        <dbReference type="ARBA" id="ARBA00023125"/>
    </source>
</evidence>
<keyword evidence="7" id="KW-0804">Transcription</keyword>
<feature type="domain" description="OmpR/PhoB-type" evidence="9">
    <location>
        <begin position="17"/>
        <end position="117"/>
    </location>
</feature>
<dbReference type="RefSeq" id="WP_086072456.1">
    <property type="nucleotide sequence ID" value="NZ_CP021109.1"/>
</dbReference>
<dbReference type="GO" id="GO:0003677">
    <property type="term" value="F:DNA binding"/>
    <property type="evidence" value="ECO:0007669"/>
    <property type="project" value="UniProtKB-UniRule"/>
</dbReference>
<keyword evidence="11" id="KW-1185">Reference proteome</keyword>
<keyword evidence="3" id="KW-0597">Phosphoprotein</keyword>
<keyword evidence="2" id="KW-0963">Cytoplasm</keyword>
<sequence length="124" mass="14111">MDATPPFGAVQDGVRPAPIYRFADWTFDTRSRVLRRPDGLEVVLTGAECDVLLVFLTRPNQVLTREQLLRWTRGRDARPYDRTIDVQLSRLRRKLGDTPKAPAMIKTVRGGGYQFVARVQREGA</sequence>
<keyword evidence="4" id="KW-0902">Two-component regulatory system</keyword>
<dbReference type="FunFam" id="1.10.10.10:FF:000099">
    <property type="entry name" value="Two-component system response regulator TorR"/>
    <property type="match status" value="1"/>
</dbReference>
<dbReference type="AlphaFoldDB" id="A0A1W6Z067"/>
<evidence type="ECO:0000256" key="1">
    <source>
        <dbReference type="ARBA" id="ARBA00004496"/>
    </source>
</evidence>
<dbReference type="SMART" id="SM00862">
    <property type="entry name" value="Trans_reg_C"/>
    <property type="match status" value="1"/>
</dbReference>
<dbReference type="Proteomes" id="UP000194139">
    <property type="component" value="Chromosome"/>
</dbReference>
<feature type="DNA-binding region" description="OmpR/PhoB-type" evidence="8">
    <location>
        <begin position="17"/>
        <end position="117"/>
    </location>
</feature>
<dbReference type="GO" id="GO:0006355">
    <property type="term" value="P:regulation of DNA-templated transcription"/>
    <property type="evidence" value="ECO:0007669"/>
    <property type="project" value="InterPro"/>
</dbReference>
<evidence type="ECO:0000256" key="5">
    <source>
        <dbReference type="ARBA" id="ARBA00023015"/>
    </source>
</evidence>
<reference evidence="10 11" key="1">
    <citation type="submission" date="2017-05" db="EMBL/GenBank/DDBJ databases">
        <title>Complete and WGS of Bordetella genogroups.</title>
        <authorList>
            <person name="Spilker T."/>
            <person name="LiPuma J."/>
        </authorList>
    </citation>
    <scope>NUCLEOTIDE SEQUENCE [LARGE SCALE GENOMIC DNA]</scope>
    <source>
        <strain evidence="10 11">AU17164</strain>
    </source>
</reference>
<dbReference type="SUPFAM" id="SSF46894">
    <property type="entry name" value="C-terminal effector domain of the bipartite response regulators"/>
    <property type="match status" value="1"/>
</dbReference>
<dbReference type="InterPro" id="IPR036388">
    <property type="entry name" value="WH-like_DNA-bd_sf"/>
</dbReference>
<protein>
    <recommendedName>
        <fullName evidence="9">OmpR/PhoB-type domain-containing protein</fullName>
    </recommendedName>
</protein>
<comment type="subcellular location">
    <subcellularLocation>
        <location evidence="1">Cytoplasm</location>
    </subcellularLocation>
</comment>
<dbReference type="Gene3D" id="1.10.10.10">
    <property type="entry name" value="Winged helix-like DNA-binding domain superfamily/Winged helix DNA-binding domain"/>
    <property type="match status" value="1"/>
</dbReference>
<dbReference type="InterPro" id="IPR016032">
    <property type="entry name" value="Sig_transdc_resp-reg_C-effctor"/>
</dbReference>
<dbReference type="GO" id="GO:0005737">
    <property type="term" value="C:cytoplasm"/>
    <property type="evidence" value="ECO:0007669"/>
    <property type="project" value="UniProtKB-SubCell"/>
</dbReference>
<dbReference type="Pfam" id="PF00486">
    <property type="entry name" value="Trans_reg_C"/>
    <property type="match status" value="1"/>
</dbReference>